<dbReference type="GO" id="GO:0009279">
    <property type="term" value="C:cell outer membrane"/>
    <property type="evidence" value="ECO:0007669"/>
    <property type="project" value="UniProtKB-SubCell"/>
</dbReference>
<dbReference type="InterPro" id="IPR039426">
    <property type="entry name" value="TonB-dep_rcpt-like"/>
</dbReference>
<organism evidence="4 5">
    <name type="scientific">Mariniphaga sediminis</name>
    <dbReference type="NCBI Taxonomy" id="1628158"/>
    <lineage>
        <taxon>Bacteria</taxon>
        <taxon>Pseudomonadati</taxon>
        <taxon>Bacteroidota</taxon>
        <taxon>Bacteroidia</taxon>
        <taxon>Marinilabiliales</taxon>
        <taxon>Prolixibacteraceae</taxon>
        <taxon>Mariniphaga</taxon>
    </lineage>
</organism>
<name>A0A399D1S3_9BACT</name>
<sequence>MLLNTFLRHSAAFLFLLLAFWQTRAQYPDITVSSERKPLAGVLEEVTRNYGVKFAYDANSFHDIETRFSFEGIALEEFLRFLEKEYAVSSSLIDGTWVLVIQETRDSEPPVFAPPEPQLTRLSGFVRDKETGEDLEYCNVACEPNKGGMTNELGFFTFTLPHTDSVRLLVSYLGYRTMDTIVSPQNTVMIFLEPSEIMLKPVRVVHTEREVLQASPLPEKIAFNPLKSSAVPRISNDDLGNALLLIPGVNFLQGASPGLSIRGGAPTDNLVLFDGIPVLETSHLLGNMSVLNAKFVQQAFVSRGGFDAGYGGRVSGLIELTGKSGKNNRPYLDVSANLLNSNVLANIPVTNKFSITAAWRRSFIDSWQNYLYYRLIENVSSTDENPVTSTIIPSVKYQDVNTKISFHPSAKMEFNLNLLYGKDRQSRDFELIQTNDYYRNERMKSGSLGMSLNWKWQVNDEWFHSFSAGFSSWEKDMVDETGELEEITEVIENPGKGQGKGKGLAKTRERTYSRQTHDIDNGFNHIEEYRAAWKTALKSGNFTHEAGVGLTYNSYAYDFFASRLKDTLQIDSIASSANQYLLNAFVQQNIDVTDQIRFRWGLRSSFDISRRKTFWQPRGGLEFLPVRGVKVYFLSGIYYQFLTGIRRFDSEGHFSPVWYLPDDKGRGTVSGTHYILGGKFEKDGWFIDLEAYLKNAEGKVNLFAEEVSSGEKISVTYNPHESRERNKGIDLFVQKKHFLFNHMLSYSIATAEEQTSGFFGNNWYPGYNDRTHRLKLTEMIRWKNWTLTGSWQVASGLPVVQYTRDSTTDEFARSDPFAQLDLALIKTFTGNFYSFSGGVSMLNVFDRKNIVEVNYLRFSSDAGSMTVRSDISALGFTPVFFINAKF</sequence>
<keyword evidence="5" id="KW-1185">Reference proteome</keyword>
<dbReference type="InterPro" id="IPR012910">
    <property type="entry name" value="Plug_dom"/>
</dbReference>
<feature type="chain" id="PRO_5017287573" evidence="2">
    <location>
        <begin position="26"/>
        <end position="886"/>
    </location>
</feature>
<evidence type="ECO:0000256" key="2">
    <source>
        <dbReference type="SAM" id="SignalP"/>
    </source>
</evidence>
<dbReference type="EMBL" id="QWET01000004">
    <property type="protein sequence ID" value="RIH65834.1"/>
    <property type="molecule type" value="Genomic_DNA"/>
</dbReference>
<keyword evidence="1" id="KW-0472">Membrane</keyword>
<proteinExistence type="inferred from homology"/>
<evidence type="ECO:0000259" key="3">
    <source>
        <dbReference type="Pfam" id="PF07715"/>
    </source>
</evidence>
<dbReference type="PROSITE" id="PS52016">
    <property type="entry name" value="TONB_DEPENDENT_REC_3"/>
    <property type="match status" value="1"/>
</dbReference>
<gene>
    <name evidence="4" type="ORF">D1164_06070</name>
</gene>
<evidence type="ECO:0000256" key="1">
    <source>
        <dbReference type="PROSITE-ProRule" id="PRU01360"/>
    </source>
</evidence>
<feature type="domain" description="TonB-dependent receptor plug" evidence="3">
    <location>
        <begin position="235"/>
        <end position="313"/>
    </location>
</feature>
<dbReference type="InterPro" id="IPR037066">
    <property type="entry name" value="Plug_dom_sf"/>
</dbReference>
<dbReference type="SUPFAM" id="SSF56935">
    <property type="entry name" value="Porins"/>
    <property type="match status" value="1"/>
</dbReference>
<dbReference type="Pfam" id="PF07715">
    <property type="entry name" value="Plug"/>
    <property type="match status" value="1"/>
</dbReference>
<dbReference type="SUPFAM" id="SSF49464">
    <property type="entry name" value="Carboxypeptidase regulatory domain-like"/>
    <property type="match status" value="1"/>
</dbReference>
<keyword evidence="1" id="KW-1134">Transmembrane beta strand</keyword>
<keyword evidence="1" id="KW-0813">Transport</keyword>
<keyword evidence="2" id="KW-0732">Signal</keyword>
<keyword evidence="4" id="KW-0675">Receptor</keyword>
<dbReference type="Proteomes" id="UP000266441">
    <property type="component" value="Unassembled WGS sequence"/>
</dbReference>
<keyword evidence="1" id="KW-0812">Transmembrane</keyword>
<evidence type="ECO:0000313" key="4">
    <source>
        <dbReference type="EMBL" id="RIH65834.1"/>
    </source>
</evidence>
<keyword evidence="1" id="KW-0998">Cell outer membrane</keyword>
<dbReference type="InterPro" id="IPR008969">
    <property type="entry name" value="CarboxyPept-like_regulatory"/>
</dbReference>
<comment type="similarity">
    <text evidence="1">Belongs to the TonB-dependent receptor family.</text>
</comment>
<evidence type="ECO:0000313" key="5">
    <source>
        <dbReference type="Proteomes" id="UP000266441"/>
    </source>
</evidence>
<comment type="caution">
    <text evidence="4">The sequence shown here is derived from an EMBL/GenBank/DDBJ whole genome shotgun (WGS) entry which is preliminary data.</text>
</comment>
<dbReference type="Gene3D" id="2.170.130.10">
    <property type="entry name" value="TonB-dependent receptor, plug domain"/>
    <property type="match status" value="1"/>
</dbReference>
<dbReference type="Pfam" id="PF13715">
    <property type="entry name" value="CarbopepD_reg_2"/>
    <property type="match status" value="1"/>
</dbReference>
<protein>
    <submittedName>
        <fullName evidence="4">TonB-dependent receptor</fullName>
    </submittedName>
</protein>
<feature type="signal peptide" evidence="2">
    <location>
        <begin position="1"/>
        <end position="25"/>
    </location>
</feature>
<reference evidence="4 5" key="1">
    <citation type="journal article" date="2015" name="Int. J. Syst. Evol. Microbiol.">
        <title>Mariniphaga sediminis sp. nov., isolated from coastal sediment.</title>
        <authorList>
            <person name="Wang F.Q."/>
            <person name="Shen Q.Y."/>
            <person name="Chen G.J."/>
            <person name="Du Z.J."/>
        </authorList>
    </citation>
    <scope>NUCLEOTIDE SEQUENCE [LARGE SCALE GENOMIC DNA]</scope>
    <source>
        <strain evidence="4 5">SY21</strain>
    </source>
</reference>
<accession>A0A399D1S3</accession>
<dbReference type="AlphaFoldDB" id="A0A399D1S3"/>
<comment type="subcellular location">
    <subcellularLocation>
        <location evidence="1">Cell outer membrane</location>
        <topology evidence="1">Multi-pass membrane protein</topology>
    </subcellularLocation>
</comment>